<name>A0A520N773_9GAMM</name>
<dbReference type="Proteomes" id="UP000315283">
    <property type="component" value="Unassembled WGS sequence"/>
</dbReference>
<dbReference type="Gene3D" id="1.20.120.1630">
    <property type="match status" value="1"/>
</dbReference>
<feature type="transmembrane region" description="Helical" evidence="1">
    <location>
        <begin position="133"/>
        <end position="154"/>
    </location>
</feature>
<evidence type="ECO:0000256" key="1">
    <source>
        <dbReference type="SAM" id="Phobius"/>
    </source>
</evidence>
<sequence>MIKSKLTSQVVCIFIYVVSFYLSYLLLPESITDTWLKVVVWHIFATIFIYIGSLILNNSSLYDPFWSIAPVPIVVYLTLSFKNTIELIVLVSLPIFFWAIRLTRNWLISWQGFDHEDFRYIDLKNTNRVQAEINNFFGIHLIPTLLVNIGLYPLIYITTNEIETNIFLYLASIFTIMAVILETVSDEQMREFKSNVENKGKTMKYKLWKYSRHPNYLGEVLFWYGIYFMGLSSGLASYWTILCPTLMLALFIFVSCPMMDKRSLNNRDDYKEYMVKTSQLLLLPPKS</sequence>
<dbReference type="EMBL" id="SHBJ01000001">
    <property type="protein sequence ID" value="RZO29307.1"/>
    <property type="molecule type" value="Genomic_DNA"/>
</dbReference>
<protein>
    <submittedName>
        <fullName evidence="2">DUF1295 domain-containing protein</fullName>
    </submittedName>
</protein>
<dbReference type="PANTHER" id="PTHR32251:SF23">
    <property type="entry name" value="3-OXO-5-ALPHA-STEROID 4-DEHYDROGENASE (DUF1295)"/>
    <property type="match status" value="1"/>
</dbReference>
<feature type="transmembrane region" description="Helical" evidence="1">
    <location>
        <begin position="76"/>
        <end position="100"/>
    </location>
</feature>
<dbReference type="PANTHER" id="PTHR32251">
    <property type="entry name" value="3-OXO-5-ALPHA-STEROID 4-DEHYDROGENASE"/>
    <property type="match status" value="1"/>
</dbReference>
<keyword evidence="1" id="KW-1133">Transmembrane helix</keyword>
<evidence type="ECO:0000313" key="2">
    <source>
        <dbReference type="EMBL" id="RZO29307.1"/>
    </source>
</evidence>
<dbReference type="InterPro" id="IPR010721">
    <property type="entry name" value="UstE-like"/>
</dbReference>
<comment type="caution">
    <text evidence="2">The sequence shown here is derived from an EMBL/GenBank/DDBJ whole genome shotgun (WGS) entry which is preliminary data.</text>
</comment>
<organism evidence="2 3">
    <name type="scientific">SAR86 cluster bacterium</name>
    <dbReference type="NCBI Taxonomy" id="2030880"/>
    <lineage>
        <taxon>Bacteria</taxon>
        <taxon>Pseudomonadati</taxon>
        <taxon>Pseudomonadota</taxon>
        <taxon>Gammaproteobacteria</taxon>
        <taxon>SAR86 cluster</taxon>
    </lineage>
</organism>
<feature type="transmembrane region" description="Helical" evidence="1">
    <location>
        <begin position="166"/>
        <end position="184"/>
    </location>
</feature>
<dbReference type="Pfam" id="PF06966">
    <property type="entry name" value="DUF1295"/>
    <property type="match status" value="1"/>
</dbReference>
<keyword evidence="1" id="KW-0812">Transmembrane</keyword>
<keyword evidence="1" id="KW-0472">Membrane</keyword>
<feature type="transmembrane region" description="Helical" evidence="1">
    <location>
        <begin position="213"/>
        <end position="230"/>
    </location>
</feature>
<dbReference type="GO" id="GO:0016020">
    <property type="term" value="C:membrane"/>
    <property type="evidence" value="ECO:0007669"/>
    <property type="project" value="TreeGrafter"/>
</dbReference>
<feature type="transmembrane region" description="Helical" evidence="1">
    <location>
        <begin position="236"/>
        <end position="254"/>
    </location>
</feature>
<dbReference type="PROSITE" id="PS50244">
    <property type="entry name" value="S5A_REDUCTASE"/>
    <property type="match status" value="1"/>
</dbReference>
<accession>A0A520N773</accession>
<proteinExistence type="predicted"/>
<evidence type="ECO:0000313" key="3">
    <source>
        <dbReference type="Proteomes" id="UP000315283"/>
    </source>
</evidence>
<dbReference type="AlphaFoldDB" id="A0A520N773"/>
<gene>
    <name evidence="2" type="ORF">EVA97_00260</name>
</gene>
<reference evidence="2 3" key="1">
    <citation type="submission" date="2019-02" db="EMBL/GenBank/DDBJ databases">
        <title>Prokaryotic population dynamics and viral predation in marine succession experiment using metagenomics: the confinement effect.</title>
        <authorList>
            <person name="Haro-Moreno J.M."/>
            <person name="Rodriguez-Valera F."/>
            <person name="Lopez-Perez M."/>
        </authorList>
    </citation>
    <scope>NUCLEOTIDE SEQUENCE [LARGE SCALE GENOMIC DNA]</scope>
    <source>
        <strain evidence="2">MED-G164</strain>
    </source>
</reference>
<feature type="transmembrane region" description="Helical" evidence="1">
    <location>
        <begin position="39"/>
        <end position="56"/>
    </location>
</feature>
<feature type="transmembrane region" description="Helical" evidence="1">
    <location>
        <begin position="6"/>
        <end position="27"/>
    </location>
</feature>